<evidence type="ECO:0000259" key="5">
    <source>
        <dbReference type="Pfam" id="PF08281"/>
    </source>
</evidence>
<dbReference type="GO" id="GO:0003677">
    <property type="term" value="F:DNA binding"/>
    <property type="evidence" value="ECO:0007669"/>
    <property type="project" value="InterPro"/>
</dbReference>
<evidence type="ECO:0000313" key="7">
    <source>
        <dbReference type="EMBL" id="SMG00556.1"/>
    </source>
</evidence>
<dbReference type="InterPro" id="IPR013325">
    <property type="entry name" value="RNA_pol_sigma_r2"/>
</dbReference>
<comment type="similarity">
    <text evidence="1">Belongs to the sigma-70 factor family. ECF subfamily.</text>
</comment>
<organism evidence="7 8">
    <name type="scientific">Burkholderia singularis</name>
    <dbReference type="NCBI Taxonomy" id="1503053"/>
    <lineage>
        <taxon>Bacteria</taxon>
        <taxon>Pseudomonadati</taxon>
        <taxon>Pseudomonadota</taxon>
        <taxon>Betaproteobacteria</taxon>
        <taxon>Burkholderiales</taxon>
        <taxon>Burkholderiaceae</taxon>
        <taxon>Burkholderia</taxon>
        <taxon>pseudomallei group</taxon>
    </lineage>
</organism>
<dbReference type="GO" id="GO:0016987">
    <property type="term" value="F:sigma factor activity"/>
    <property type="evidence" value="ECO:0007669"/>
    <property type="project" value="UniProtKB-KW"/>
</dbReference>
<protein>
    <submittedName>
        <fullName evidence="7">RNA polymerase sigma-54 factor RpoN</fullName>
    </submittedName>
</protein>
<reference evidence="7 8" key="1">
    <citation type="submission" date="2017-04" db="EMBL/GenBank/DDBJ databases">
        <authorList>
            <person name="Afonso C.L."/>
            <person name="Miller P.J."/>
            <person name="Scott M.A."/>
            <person name="Spackman E."/>
            <person name="Goraichik I."/>
            <person name="Dimitrov K.M."/>
            <person name="Suarez D.L."/>
            <person name="Swayne D.E."/>
        </authorList>
    </citation>
    <scope>NUCLEOTIDE SEQUENCE [LARGE SCALE GENOMIC DNA]</scope>
    <source>
        <strain evidence="7">LMG 28154</strain>
    </source>
</reference>
<dbReference type="Gene3D" id="1.10.1740.10">
    <property type="match status" value="1"/>
</dbReference>
<dbReference type="InterPro" id="IPR039425">
    <property type="entry name" value="RNA_pol_sigma-70-like"/>
</dbReference>
<evidence type="ECO:0000256" key="3">
    <source>
        <dbReference type="ARBA" id="ARBA00023082"/>
    </source>
</evidence>
<keyword evidence="4" id="KW-0804">Transcription</keyword>
<evidence type="ECO:0000256" key="1">
    <source>
        <dbReference type="ARBA" id="ARBA00010641"/>
    </source>
</evidence>
<dbReference type="Gene3D" id="1.10.10.10">
    <property type="entry name" value="Winged helix-like DNA-binding domain superfamily/Winged helix DNA-binding domain"/>
    <property type="match status" value="1"/>
</dbReference>
<keyword evidence="3" id="KW-0731">Sigma factor</keyword>
<feature type="domain" description="RNA polymerase sigma factor 70 region 4 type 2" evidence="5">
    <location>
        <begin position="116"/>
        <end position="167"/>
    </location>
</feature>
<sequence>MPEPAFRLLPPTMPPADDLDEQLRELLPRLRRFALWLTRDVHSADDLVQASLERALSRWSQRRDDTALRSWLFTILYRQFLDARRRAKRHAWLLGRLHEDDEPQWPSAEREASARAMLTAFGRLCDEQRSLLLLVAVEGFSYQEVADLLGVPIGTVMSRLSRARQALRGLCDGEPSAPSLRLMK</sequence>
<dbReference type="PANTHER" id="PTHR43133">
    <property type="entry name" value="RNA POLYMERASE ECF-TYPE SIGMA FACTO"/>
    <property type="match status" value="1"/>
</dbReference>
<dbReference type="PANTHER" id="PTHR43133:SF25">
    <property type="entry name" value="RNA POLYMERASE SIGMA FACTOR RFAY-RELATED"/>
    <property type="match status" value="1"/>
</dbReference>
<dbReference type="InterPro" id="IPR013249">
    <property type="entry name" value="RNA_pol_sigma70_r4_t2"/>
</dbReference>
<dbReference type="Pfam" id="PF22029">
    <property type="entry name" value="PhyR_sigma2"/>
    <property type="match status" value="1"/>
</dbReference>
<gene>
    <name evidence="7" type="ORF">BSIN_3687</name>
</gene>
<evidence type="ECO:0000259" key="6">
    <source>
        <dbReference type="Pfam" id="PF22029"/>
    </source>
</evidence>
<proteinExistence type="inferred from homology"/>
<name>A0A238H5K1_9BURK</name>
<dbReference type="InterPro" id="IPR053866">
    <property type="entry name" value="PhyR_sigma2"/>
</dbReference>
<evidence type="ECO:0000256" key="4">
    <source>
        <dbReference type="ARBA" id="ARBA00023163"/>
    </source>
</evidence>
<dbReference type="SUPFAM" id="SSF88659">
    <property type="entry name" value="Sigma3 and sigma4 domains of RNA polymerase sigma factors"/>
    <property type="match status" value="1"/>
</dbReference>
<evidence type="ECO:0000256" key="2">
    <source>
        <dbReference type="ARBA" id="ARBA00023015"/>
    </source>
</evidence>
<dbReference type="Proteomes" id="UP000198460">
    <property type="component" value="Unassembled WGS sequence"/>
</dbReference>
<evidence type="ECO:0000313" key="8">
    <source>
        <dbReference type="Proteomes" id="UP000198460"/>
    </source>
</evidence>
<dbReference type="InterPro" id="IPR014284">
    <property type="entry name" value="RNA_pol_sigma-70_dom"/>
</dbReference>
<dbReference type="InterPro" id="IPR036388">
    <property type="entry name" value="WH-like_DNA-bd_sf"/>
</dbReference>
<dbReference type="CDD" id="cd06171">
    <property type="entry name" value="Sigma70_r4"/>
    <property type="match status" value="1"/>
</dbReference>
<dbReference type="InterPro" id="IPR013324">
    <property type="entry name" value="RNA_pol_sigma_r3/r4-like"/>
</dbReference>
<feature type="domain" description="PhyR sigma2" evidence="6">
    <location>
        <begin position="25"/>
        <end position="76"/>
    </location>
</feature>
<accession>A0A238H5K1</accession>
<dbReference type="EMBL" id="FXAN01000057">
    <property type="protein sequence ID" value="SMG00556.1"/>
    <property type="molecule type" value="Genomic_DNA"/>
</dbReference>
<dbReference type="SUPFAM" id="SSF88946">
    <property type="entry name" value="Sigma2 domain of RNA polymerase sigma factors"/>
    <property type="match status" value="1"/>
</dbReference>
<dbReference type="AlphaFoldDB" id="A0A238H5K1"/>
<dbReference type="GO" id="GO:0006352">
    <property type="term" value="P:DNA-templated transcription initiation"/>
    <property type="evidence" value="ECO:0007669"/>
    <property type="project" value="InterPro"/>
</dbReference>
<keyword evidence="2" id="KW-0805">Transcription regulation</keyword>
<dbReference type="NCBIfam" id="TIGR02937">
    <property type="entry name" value="sigma70-ECF"/>
    <property type="match status" value="1"/>
</dbReference>
<dbReference type="Pfam" id="PF08281">
    <property type="entry name" value="Sigma70_r4_2"/>
    <property type="match status" value="1"/>
</dbReference>